<comment type="similarity">
    <text evidence="1">Belongs to the universal stress protein A family.</text>
</comment>
<protein>
    <submittedName>
        <fullName evidence="3">Nucleotide-binding universal stress UspA family protein</fullName>
    </submittedName>
</protein>
<organism evidence="3 4">
    <name type="scientific">Armatimonas rosea</name>
    <dbReference type="NCBI Taxonomy" id="685828"/>
    <lineage>
        <taxon>Bacteria</taxon>
        <taxon>Bacillati</taxon>
        <taxon>Armatimonadota</taxon>
        <taxon>Armatimonadia</taxon>
        <taxon>Armatimonadales</taxon>
        <taxon>Armatimonadaceae</taxon>
        <taxon>Armatimonas</taxon>
    </lineage>
</organism>
<comment type="caution">
    <text evidence="3">The sequence shown here is derived from an EMBL/GenBank/DDBJ whole genome shotgun (WGS) entry which is preliminary data.</text>
</comment>
<dbReference type="PRINTS" id="PR01438">
    <property type="entry name" value="UNVRSLSTRESS"/>
</dbReference>
<dbReference type="EMBL" id="JACHGW010000002">
    <property type="protein sequence ID" value="MBB6051137.1"/>
    <property type="molecule type" value="Genomic_DNA"/>
</dbReference>
<gene>
    <name evidence="3" type="ORF">HNQ39_002928</name>
</gene>
<reference evidence="3 4" key="1">
    <citation type="submission" date="2020-08" db="EMBL/GenBank/DDBJ databases">
        <title>Genomic Encyclopedia of Type Strains, Phase IV (KMG-IV): sequencing the most valuable type-strain genomes for metagenomic binning, comparative biology and taxonomic classification.</title>
        <authorList>
            <person name="Goeker M."/>
        </authorList>
    </citation>
    <scope>NUCLEOTIDE SEQUENCE [LARGE SCALE GENOMIC DNA]</scope>
    <source>
        <strain evidence="3 4">DSM 23562</strain>
    </source>
</reference>
<evidence type="ECO:0000313" key="4">
    <source>
        <dbReference type="Proteomes" id="UP000520814"/>
    </source>
</evidence>
<dbReference type="InterPro" id="IPR006016">
    <property type="entry name" value="UspA"/>
</dbReference>
<evidence type="ECO:0000256" key="1">
    <source>
        <dbReference type="ARBA" id="ARBA00008791"/>
    </source>
</evidence>
<dbReference type="Pfam" id="PF00582">
    <property type="entry name" value="Usp"/>
    <property type="match status" value="1"/>
</dbReference>
<accession>A0A7W9W802</accession>
<dbReference type="SUPFAM" id="SSF52402">
    <property type="entry name" value="Adenine nucleotide alpha hydrolases-like"/>
    <property type="match status" value="1"/>
</dbReference>
<sequence length="151" mass="16800">MKLEPLFRIAYTKILVPVDCTPTSLNVVLQAARLMVPLTGAQMTLLAHVPPTEGTSPEMDTIRQARWKHAEQALDVARKSLRDYGYYVRTRIQVAEDASQALHAEVLENHYDLTVIGSHFGHREEPCAPSEADKLLQGFPVPVVVVDSRGK</sequence>
<dbReference type="AlphaFoldDB" id="A0A7W9W802"/>
<dbReference type="CDD" id="cd00293">
    <property type="entry name" value="USP-like"/>
    <property type="match status" value="1"/>
</dbReference>
<feature type="domain" description="UspA" evidence="2">
    <location>
        <begin position="11"/>
        <end position="146"/>
    </location>
</feature>
<evidence type="ECO:0000259" key="2">
    <source>
        <dbReference type="Pfam" id="PF00582"/>
    </source>
</evidence>
<evidence type="ECO:0000313" key="3">
    <source>
        <dbReference type="EMBL" id="MBB6051137.1"/>
    </source>
</evidence>
<keyword evidence="4" id="KW-1185">Reference proteome</keyword>
<dbReference type="InterPro" id="IPR014729">
    <property type="entry name" value="Rossmann-like_a/b/a_fold"/>
</dbReference>
<dbReference type="Proteomes" id="UP000520814">
    <property type="component" value="Unassembled WGS sequence"/>
</dbReference>
<dbReference type="RefSeq" id="WP_184197390.1">
    <property type="nucleotide sequence ID" value="NZ_JACHGW010000002.1"/>
</dbReference>
<dbReference type="Gene3D" id="3.40.50.620">
    <property type="entry name" value="HUPs"/>
    <property type="match status" value="1"/>
</dbReference>
<dbReference type="InterPro" id="IPR006015">
    <property type="entry name" value="Universal_stress_UspA"/>
</dbReference>
<name>A0A7W9W802_ARMRO</name>
<proteinExistence type="inferred from homology"/>